<keyword evidence="3" id="KW-1185">Reference proteome</keyword>
<evidence type="ECO:0000256" key="1">
    <source>
        <dbReference type="SAM" id="Coils"/>
    </source>
</evidence>
<dbReference type="RefSeq" id="WP_131072089.1">
    <property type="nucleotide sequence ID" value="NZ_CP036313.1"/>
</dbReference>
<keyword evidence="1" id="KW-0175">Coiled coil</keyword>
<protein>
    <recommendedName>
        <fullName evidence="4">Tetratricopeptide repeat protein</fullName>
    </recommendedName>
</protein>
<reference evidence="2 3" key="1">
    <citation type="submission" date="2019-02" db="EMBL/GenBank/DDBJ databases">
        <title>Complete genome sequence of Desulfobacter hydrogenophilus AcRS1.</title>
        <authorList>
            <person name="Marietou A."/>
            <person name="Lund M.B."/>
            <person name="Marshall I.P.G."/>
            <person name="Schreiber L."/>
            <person name="Jorgensen B."/>
        </authorList>
    </citation>
    <scope>NUCLEOTIDE SEQUENCE [LARGE SCALE GENOMIC DNA]</scope>
    <source>
        <strain evidence="2 3">AcRS1</strain>
    </source>
</reference>
<dbReference type="SUPFAM" id="SSF48452">
    <property type="entry name" value="TPR-like"/>
    <property type="match status" value="1"/>
</dbReference>
<sequence>MNQNKLKQLAVKYYIDDIPESSIPGSFLANFINRMEVAPDFVPEVTKDCLEKKQLRSLLKYACKQISLKEFSEAAIAEQSKRKLEADQIKKKQIKQAAINAEKNKKRKIINKILKKYDLSISFINHGDINKLKHMIEKLDHGSRLNQDEIAWLMVTRKGFHAGYYTQRLREKYHSNEAEYYSSKFIRTKNPWDIINASSHFRKCNQSKKANLILIKINTDKFKSKKIKSAFNTTFGGVKRDLRNLDEALSLGSQAHLLTPKDFRPCTLLGAVNIEIGNYDEGQSWYKKAIERGATEKSVDDDLRSIFMRLDKSKRKDLAIFLYENDPERYRWVKKYIQ</sequence>
<feature type="coiled-coil region" evidence="1">
    <location>
        <begin position="77"/>
        <end position="104"/>
    </location>
</feature>
<gene>
    <name evidence="2" type="ORF">EYB58_15990</name>
</gene>
<organism evidence="2 3">
    <name type="scientific">Desulfobacter hydrogenophilus</name>
    <dbReference type="NCBI Taxonomy" id="2291"/>
    <lineage>
        <taxon>Bacteria</taxon>
        <taxon>Pseudomonadati</taxon>
        <taxon>Thermodesulfobacteriota</taxon>
        <taxon>Desulfobacteria</taxon>
        <taxon>Desulfobacterales</taxon>
        <taxon>Desulfobacteraceae</taxon>
        <taxon>Desulfobacter</taxon>
    </lineage>
</organism>
<dbReference type="Gene3D" id="1.25.40.10">
    <property type="entry name" value="Tetratricopeptide repeat domain"/>
    <property type="match status" value="1"/>
</dbReference>
<evidence type="ECO:0000313" key="2">
    <source>
        <dbReference type="EMBL" id="QBH14282.1"/>
    </source>
</evidence>
<dbReference type="EMBL" id="CP036313">
    <property type="protein sequence ID" value="QBH14282.1"/>
    <property type="molecule type" value="Genomic_DNA"/>
</dbReference>
<accession>A0ABX5RHY5</accession>
<dbReference type="InterPro" id="IPR011990">
    <property type="entry name" value="TPR-like_helical_dom_sf"/>
</dbReference>
<proteinExistence type="predicted"/>
<evidence type="ECO:0000313" key="3">
    <source>
        <dbReference type="Proteomes" id="UP000293902"/>
    </source>
</evidence>
<evidence type="ECO:0008006" key="4">
    <source>
        <dbReference type="Google" id="ProtNLM"/>
    </source>
</evidence>
<name>A0ABX5RHY5_9BACT</name>
<dbReference type="Proteomes" id="UP000293902">
    <property type="component" value="Chromosome"/>
</dbReference>